<dbReference type="PANTHER" id="PTHR10188">
    <property type="entry name" value="L-ASPARAGINASE"/>
    <property type="match status" value="1"/>
</dbReference>
<proteinExistence type="predicted"/>
<dbReference type="OrthoDB" id="2262349at2759"/>
<name>A0A9Q9EE82_9PEZI</name>
<sequence length="430" mass="46875">MQYAQVEKPARTTPRIILHGGAGNITRDNLPTMAYDEYRRALLTILRSANDELQRPNASALDVATYAVSLLENNPLFNAGHGAVFTKAGKHELEASVMVSSGYRKRGVGVMKVSQAKSPIKLAREVLIRGESDDGGGAQSHNQLAGETCDRLNREWGLESVKPSYFWTRSRWDEHRRGLNLPHDDRTYKEHRRLADKDATDDVSECAHMEAGATSDPSWNGKDYLPQGTVGAVVLDSSGVICVATSTGGITNKLPGRIGDTPTLGAGFWAEQWYERHQTTASPATSWLQDCLPGLGSYIPLQNHTIQEKPRAVAMSGTGNGDSFLRINAVRTAAAIARYSHDPLSSSRHSLQTAITAVAGPHGQLQQSAGERWGKTGEGEGGIIGIELRDGRGHVAYDHDCGGMFRAWIDNDNNARFGVFQDEKTIEDQK</sequence>
<feature type="active site" description="Nucleophile" evidence="1">
    <location>
        <position position="229"/>
    </location>
</feature>
<accession>A0A9Q9EE82</accession>
<dbReference type="CDD" id="cd04701">
    <property type="entry name" value="Asparaginase_2"/>
    <property type="match status" value="1"/>
</dbReference>
<dbReference type="EMBL" id="CP099418">
    <property type="protein sequence ID" value="USW47610.1"/>
    <property type="molecule type" value="Genomic_DNA"/>
</dbReference>
<feature type="site" description="Cleavage; by autolysis" evidence="3">
    <location>
        <begin position="228"/>
        <end position="229"/>
    </location>
</feature>
<dbReference type="PANTHER" id="PTHR10188:SF43">
    <property type="entry name" value="ASPARAGINASE (EUROFUNG)"/>
    <property type="match status" value="1"/>
</dbReference>
<evidence type="ECO:0000313" key="4">
    <source>
        <dbReference type="EMBL" id="USW47610.1"/>
    </source>
</evidence>
<dbReference type="AlphaFoldDB" id="A0A9Q9EE82"/>
<evidence type="ECO:0000256" key="3">
    <source>
        <dbReference type="PIRSR" id="PIRSR600246-3"/>
    </source>
</evidence>
<reference evidence="4" key="1">
    <citation type="submission" date="2022-06" db="EMBL/GenBank/DDBJ databases">
        <title>Complete genome sequences of two strains of the flax pathogen Septoria linicola.</title>
        <authorList>
            <person name="Lapalu N."/>
            <person name="Simon A."/>
            <person name="Demenou B."/>
            <person name="Paumier D."/>
            <person name="Guillot M.-P."/>
            <person name="Gout L."/>
            <person name="Valade R."/>
        </authorList>
    </citation>
    <scope>NUCLEOTIDE SEQUENCE</scope>
    <source>
        <strain evidence="4">SE15195</strain>
    </source>
</reference>
<dbReference type="InterPro" id="IPR029055">
    <property type="entry name" value="Ntn_hydrolases_N"/>
</dbReference>
<dbReference type="Proteomes" id="UP001056384">
    <property type="component" value="Chromosome 1"/>
</dbReference>
<dbReference type="GO" id="GO:0016787">
    <property type="term" value="F:hydrolase activity"/>
    <property type="evidence" value="ECO:0007669"/>
    <property type="project" value="InterPro"/>
</dbReference>
<protein>
    <submittedName>
        <fullName evidence="4">Peptidase T2, asparaginase 2, nucleophile aminohydrolase</fullName>
    </submittedName>
</protein>
<evidence type="ECO:0000256" key="1">
    <source>
        <dbReference type="PIRSR" id="PIRSR600246-1"/>
    </source>
</evidence>
<feature type="binding site" evidence="2">
    <location>
        <begin position="257"/>
        <end position="260"/>
    </location>
    <ligand>
        <name>substrate</name>
    </ligand>
</feature>
<organism evidence="4 5">
    <name type="scientific">Septoria linicola</name>
    <dbReference type="NCBI Taxonomy" id="215465"/>
    <lineage>
        <taxon>Eukaryota</taxon>
        <taxon>Fungi</taxon>
        <taxon>Dikarya</taxon>
        <taxon>Ascomycota</taxon>
        <taxon>Pezizomycotina</taxon>
        <taxon>Dothideomycetes</taxon>
        <taxon>Dothideomycetidae</taxon>
        <taxon>Mycosphaerellales</taxon>
        <taxon>Mycosphaerellaceae</taxon>
        <taxon>Septoria</taxon>
    </lineage>
</organism>
<dbReference type="SUPFAM" id="SSF56235">
    <property type="entry name" value="N-terminal nucleophile aminohydrolases (Ntn hydrolases)"/>
    <property type="match status" value="1"/>
</dbReference>
<keyword evidence="5" id="KW-1185">Reference proteome</keyword>
<evidence type="ECO:0000313" key="5">
    <source>
        <dbReference type="Proteomes" id="UP001056384"/>
    </source>
</evidence>
<dbReference type="InterPro" id="IPR000246">
    <property type="entry name" value="Peptidase_T2"/>
</dbReference>
<feature type="binding site" evidence="2">
    <location>
        <begin position="318"/>
        <end position="321"/>
    </location>
    <ligand>
        <name>substrate</name>
    </ligand>
</feature>
<dbReference type="GO" id="GO:0005737">
    <property type="term" value="C:cytoplasm"/>
    <property type="evidence" value="ECO:0007669"/>
    <property type="project" value="TreeGrafter"/>
</dbReference>
<dbReference type="Pfam" id="PF01112">
    <property type="entry name" value="Asparaginase_2"/>
    <property type="match status" value="1"/>
</dbReference>
<evidence type="ECO:0000256" key="2">
    <source>
        <dbReference type="PIRSR" id="PIRSR600246-2"/>
    </source>
</evidence>
<dbReference type="Gene3D" id="3.60.20.30">
    <property type="entry name" value="(Glycosyl)asparaginase"/>
    <property type="match status" value="1"/>
</dbReference>
<gene>
    <name evidence="4" type="ORF">Slin15195_G009290</name>
</gene>